<dbReference type="SUPFAM" id="SSF50685">
    <property type="entry name" value="Barwin-like endoglucanases"/>
    <property type="match status" value="1"/>
</dbReference>
<evidence type="ECO:0000256" key="1">
    <source>
        <dbReference type="SAM" id="SignalP"/>
    </source>
</evidence>
<dbReference type="CDD" id="cd22191">
    <property type="entry name" value="DPBB_RlpA_EXP_N-like"/>
    <property type="match status" value="1"/>
</dbReference>
<reference evidence="2 3" key="1">
    <citation type="submission" date="2016-08" db="EMBL/GenBank/DDBJ databases">
        <title>Genomes of anaerobic fungi encode conserved fungal cellulosomes for biomass hydrolysis.</title>
        <authorList>
            <consortium name="DOE Joint Genome Institute"/>
            <person name="Haitjema C.H."/>
            <person name="Gilmore S.P."/>
            <person name="Henske J.K."/>
            <person name="Solomon K.V."/>
            <person name="De Groot R."/>
            <person name="Kuo A."/>
            <person name="Mondo S.J."/>
            <person name="Salamov A.A."/>
            <person name="Labutti K."/>
            <person name="Zhao Z."/>
            <person name="Chiniquy J."/>
            <person name="Barry K."/>
            <person name="Brewer H.M."/>
            <person name="Purvine S.O."/>
            <person name="Wright A.T."/>
            <person name="Boxma B."/>
            <person name="Van Alen T."/>
            <person name="Hackstein J.H."/>
            <person name="Baker S.E."/>
            <person name="Grigoriev I.V."/>
            <person name="O'Malley M.A."/>
        </authorList>
    </citation>
    <scope>NUCLEOTIDE SEQUENCE [LARGE SCALE GENOMIC DNA]</scope>
    <source>
        <strain evidence="3">finn</strain>
    </source>
</reference>
<sequence length="469" mass="52738">MKFNTPLLTLLINFAAVYAKKSTFNAKSFEIVSSTYCKHENLERNDKLYYAAISKELFNNEKVNCDNYVVAMVADEKSKGKYKLVKALIRDECENCKVNDLKLSVKAMKDIDLSKTNVFWGIVDKKGEMINGPFQPELSKEETEKVIKFLGEKEINDVYKKFIDNAKYMAKVNKHHLKKLANIKYETVKKIATKEPKVKTTVIKSVFTTKKVITHVKEAVATAAPTSNPTTTPIASTTPVASEIVEEETSSGSNVMTGAVAVSIAAGATLLLVHRKTSKKNYIFGEPIDKYDRNTAKELYAKTKNGQKIKLQIPVNNFDDIAHIQIYSPNGKETFSEQNVDVYNVHTERAIMSSDTSSLESCSSSLPVPQKQPKPHCQLPVPTNDFMMAFSPIEQPDLAVIPKENIGSFNFTKNTSRFNDDPYLTEYKGDDSQEIYNSVPHSRNRVYANNSSESSTDILLEYVDEEDDY</sequence>
<keyword evidence="1" id="KW-0732">Signal</keyword>
<dbReference type="InterPro" id="IPR036908">
    <property type="entry name" value="RlpA-like_sf"/>
</dbReference>
<dbReference type="AlphaFoldDB" id="A0A1Y1V372"/>
<dbReference type="Gene3D" id="2.40.40.10">
    <property type="entry name" value="RlpA-like domain"/>
    <property type="match status" value="1"/>
</dbReference>
<comment type="caution">
    <text evidence="2">The sequence shown here is derived from an EMBL/GenBank/DDBJ whole genome shotgun (WGS) entry which is preliminary data.</text>
</comment>
<dbReference type="OrthoDB" id="2154082at2759"/>
<evidence type="ECO:0008006" key="4">
    <source>
        <dbReference type="Google" id="ProtNLM"/>
    </source>
</evidence>
<dbReference type="Proteomes" id="UP000193719">
    <property type="component" value="Unassembled WGS sequence"/>
</dbReference>
<feature type="chain" id="PRO_5012982714" description="RlpA-like protein double-psi beta-barrel domain-containing protein" evidence="1">
    <location>
        <begin position="20"/>
        <end position="469"/>
    </location>
</feature>
<gene>
    <name evidence="2" type="ORF">BCR36DRAFT_333118</name>
</gene>
<feature type="signal peptide" evidence="1">
    <location>
        <begin position="1"/>
        <end position="19"/>
    </location>
</feature>
<organism evidence="2 3">
    <name type="scientific">Piromyces finnis</name>
    <dbReference type="NCBI Taxonomy" id="1754191"/>
    <lineage>
        <taxon>Eukaryota</taxon>
        <taxon>Fungi</taxon>
        <taxon>Fungi incertae sedis</taxon>
        <taxon>Chytridiomycota</taxon>
        <taxon>Chytridiomycota incertae sedis</taxon>
        <taxon>Neocallimastigomycetes</taxon>
        <taxon>Neocallimastigales</taxon>
        <taxon>Neocallimastigaceae</taxon>
        <taxon>Piromyces</taxon>
    </lineage>
</organism>
<dbReference type="EMBL" id="MCFH01000040">
    <property type="protein sequence ID" value="ORX45358.1"/>
    <property type="molecule type" value="Genomic_DNA"/>
</dbReference>
<accession>A0A1Y1V372</accession>
<proteinExistence type="predicted"/>
<keyword evidence="3" id="KW-1185">Reference proteome</keyword>
<protein>
    <recommendedName>
        <fullName evidence="4">RlpA-like protein double-psi beta-barrel domain-containing protein</fullName>
    </recommendedName>
</protein>
<evidence type="ECO:0000313" key="2">
    <source>
        <dbReference type="EMBL" id="ORX45358.1"/>
    </source>
</evidence>
<name>A0A1Y1V372_9FUNG</name>
<evidence type="ECO:0000313" key="3">
    <source>
        <dbReference type="Proteomes" id="UP000193719"/>
    </source>
</evidence>
<reference evidence="2 3" key="2">
    <citation type="submission" date="2016-08" db="EMBL/GenBank/DDBJ databases">
        <title>Pervasive Adenine N6-methylation of Active Genes in Fungi.</title>
        <authorList>
            <consortium name="DOE Joint Genome Institute"/>
            <person name="Mondo S.J."/>
            <person name="Dannebaum R.O."/>
            <person name="Kuo R.C."/>
            <person name="Labutti K."/>
            <person name="Haridas S."/>
            <person name="Kuo A."/>
            <person name="Salamov A."/>
            <person name="Ahrendt S.R."/>
            <person name="Lipzen A."/>
            <person name="Sullivan W."/>
            <person name="Andreopoulos W.B."/>
            <person name="Clum A."/>
            <person name="Lindquist E."/>
            <person name="Daum C."/>
            <person name="Ramamoorthy G.K."/>
            <person name="Gryganskyi A."/>
            <person name="Culley D."/>
            <person name="Magnuson J.K."/>
            <person name="James T.Y."/>
            <person name="O'Malley M.A."/>
            <person name="Stajich J.E."/>
            <person name="Spatafora J.W."/>
            <person name="Visel A."/>
            <person name="Grigoriev I.V."/>
        </authorList>
    </citation>
    <scope>NUCLEOTIDE SEQUENCE [LARGE SCALE GENOMIC DNA]</scope>
    <source>
        <strain evidence="3">finn</strain>
    </source>
</reference>